<dbReference type="InterPro" id="IPR000515">
    <property type="entry name" value="MetI-like"/>
</dbReference>
<dbReference type="Gene3D" id="1.10.3720.10">
    <property type="entry name" value="MetI-like"/>
    <property type="match status" value="1"/>
</dbReference>
<keyword evidence="2" id="KW-0813">Transport</keyword>
<evidence type="ECO:0000313" key="9">
    <source>
        <dbReference type="EMBL" id="MFD1738768.1"/>
    </source>
</evidence>
<dbReference type="RefSeq" id="WP_377929988.1">
    <property type="nucleotide sequence ID" value="NZ_JBHUEM010000046.1"/>
</dbReference>
<feature type="transmembrane region" description="Helical" evidence="7">
    <location>
        <begin position="245"/>
        <end position="266"/>
    </location>
</feature>
<keyword evidence="3" id="KW-1003">Cell membrane</keyword>
<feature type="domain" description="ABC transmembrane type-1" evidence="8">
    <location>
        <begin position="131"/>
        <end position="311"/>
    </location>
</feature>
<keyword evidence="6 7" id="KW-0472">Membrane</keyword>
<feature type="transmembrane region" description="Helical" evidence="7">
    <location>
        <begin position="286"/>
        <end position="305"/>
    </location>
</feature>
<dbReference type="PANTHER" id="PTHR30465:SF44">
    <property type="entry name" value="ABC-TYPE DIPEPTIDE_OLIGOPEPTIDE TRANSPORT SYSTEM, PERMEASE COMPONENT"/>
    <property type="match status" value="1"/>
</dbReference>
<sequence>MVRKKLTKSFLQFVLALIGIFCLGAFPYLFFDLEMREKIYKIQVLLDSGKLRNTLFLYQSITFNVQDYFHSIKLTIHEFIHYSEMTYIDIRNSERPLFPFFNELYVNSLKYLSLSILVSFVSSIIFTYSIMLLPVKIKKRIKMCFFILESLPDLFVILSLQSLVIWMYKKTGILLFQTVSTFGDEAFMIPLLVLSFLPTVYMTRYLLLSFEDEYESLYVELARGKGLTKLELLVKHIFRNAFASFIFHFKTIFWFTISNLLMIEIILNINGFFRFIYVNSARNPELLTLCMLFMFVPFFLIMTLLESMVGRISLKGVDES</sequence>
<evidence type="ECO:0000256" key="4">
    <source>
        <dbReference type="ARBA" id="ARBA00022692"/>
    </source>
</evidence>
<dbReference type="CDD" id="cd06261">
    <property type="entry name" value="TM_PBP2"/>
    <property type="match status" value="1"/>
</dbReference>
<dbReference type="Pfam" id="PF00528">
    <property type="entry name" value="BPD_transp_1"/>
    <property type="match status" value="1"/>
</dbReference>
<reference evidence="10" key="1">
    <citation type="journal article" date="2019" name="Int. J. Syst. Evol. Microbiol.">
        <title>The Global Catalogue of Microorganisms (GCM) 10K type strain sequencing project: providing services to taxonomists for standard genome sequencing and annotation.</title>
        <authorList>
            <consortium name="The Broad Institute Genomics Platform"/>
            <consortium name="The Broad Institute Genome Sequencing Center for Infectious Disease"/>
            <person name="Wu L."/>
            <person name="Ma J."/>
        </authorList>
    </citation>
    <scope>NUCLEOTIDE SEQUENCE [LARGE SCALE GENOMIC DNA]</scope>
    <source>
        <strain evidence="10">CCUG 49339</strain>
    </source>
</reference>
<evidence type="ECO:0000256" key="2">
    <source>
        <dbReference type="ARBA" id="ARBA00022448"/>
    </source>
</evidence>
<name>A0ABW4LUM9_9BACI</name>
<evidence type="ECO:0000313" key="10">
    <source>
        <dbReference type="Proteomes" id="UP001597214"/>
    </source>
</evidence>
<dbReference type="EMBL" id="JBHUEM010000046">
    <property type="protein sequence ID" value="MFD1738768.1"/>
    <property type="molecule type" value="Genomic_DNA"/>
</dbReference>
<comment type="subcellular location">
    <subcellularLocation>
        <location evidence="1">Cell membrane</location>
        <topology evidence="1">Multi-pass membrane protein</topology>
    </subcellularLocation>
</comment>
<dbReference type="PANTHER" id="PTHR30465">
    <property type="entry name" value="INNER MEMBRANE ABC TRANSPORTER"/>
    <property type="match status" value="1"/>
</dbReference>
<feature type="transmembrane region" description="Helical" evidence="7">
    <location>
        <begin position="12"/>
        <end position="31"/>
    </location>
</feature>
<evidence type="ECO:0000259" key="8">
    <source>
        <dbReference type="Pfam" id="PF00528"/>
    </source>
</evidence>
<dbReference type="Proteomes" id="UP001597214">
    <property type="component" value="Unassembled WGS sequence"/>
</dbReference>
<feature type="transmembrane region" description="Helical" evidence="7">
    <location>
        <begin position="187"/>
        <end position="207"/>
    </location>
</feature>
<evidence type="ECO:0000256" key="5">
    <source>
        <dbReference type="ARBA" id="ARBA00022989"/>
    </source>
</evidence>
<organism evidence="9 10">
    <name type="scientific">Bacillus salitolerans</name>
    <dbReference type="NCBI Taxonomy" id="1437434"/>
    <lineage>
        <taxon>Bacteria</taxon>
        <taxon>Bacillati</taxon>
        <taxon>Bacillota</taxon>
        <taxon>Bacilli</taxon>
        <taxon>Bacillales</taxon>
        <taxon>Bacillaceae</taxon>
        <taxon>Bacillus</taxon>
    </lineage>
</organism>
<keyword evidence="10" id="KW-1185">Reference proteome</keyword>
<proteinExistence type="predicted"/>
<protein>
    <submittedName>
        <fullName evidence="9">ABC transporter permease subunit</fullName>
    </submittedName>
</protein>
<evidence type="ECO:0000256" key="1">
    <source>
        <dbReference type="ARBA" id="ARBA00004651"/>
    </source>
</evidence>
<accession>A0ABW4LUM9</accession>
<dbReference type="InterPro" id="IPR035906">
    <property type="entry name" value="MetI-like_sf"/>
</dbReference>
<evidence type="ECO:0000256" key="7">
    <source>
        <dbReference type="SAM" id="Phobius"/>
    </source>
</evidence>
<evidence type="ECO:0000256" key="6">
    <source>
        <dbReference type="ARBA" id="ARBA00023136"/>
    </source>
</evidence>
<feature type="transmembrane region" description="Helical" evidence="7">
    <location>
        <begin position="111"/>
        <end position="133"/>
    </location>
</feature>
<comment type="caution">
    <text evidence="9">The sequence shown here is derived from an EMBL/GenBank/DDBJ whole genome shotgun (WGS) entry which is preliminary data.</text>
</comment>
<keyword evidence="4 7" id="KW-0812">Transmembrane</keyword>
<feature type="transmembrane region" description="Helical" evidence="7">
    <location>
        <begin position="145"/>
        <end position="167"/>
    </location>
</feature>
<gene>
    <name evidence="9" type="ORF">ACFSCX_19815</name>
</gene>
<dbReference type="SUPFAM" id="SSF161098">
    <property type="entry name" value="MetI-like"/>
    <property type="match status" value="1"/>
</dbReference>
<evidence type="ECO:0000256" key="3">
    <source>
        <dbReference type="ARBA" id="ARBA00022475"/>
    </source>
</evidence>
<keyword evidence="5 7" id="KW-1133">Transmembrane helix</keyword>